<organism evidence="5">
    <name type="scientific">marine metagenome</name>
    <dbReference type="NCBI Taxonomy" id="408172"/>
    <lineage>
        <taxon>unclassified sequences</taxon>
        <taxon>metagenomes</taxon>
        <taxon>ecological metagenomes</taxon>
    </lineage>
</organism>
<keyword evidence="1" id="KW-0349">Heme</keyword>
<dbReference type="SUPFAM" id="SSF46626">
    <property type="entry name" value="Cytochrome c"/>
    <property type="match status" value="2"/>
</dbReference>
<evidence type="ECO:0000256" key="2">
    <source>
        <dbReference type="ARBA" id="ARBA00022723"/>
    </source>
</evidence>
<gene>
    <name evidence="5" type="ORF">METZ01_LOCUS335720</name>
</gene>
<dbReference type="PROSITE" id="PS51007">
    <property type="entry name" value="CYTC"/>
    <property type="match status" value="2"/>
</dbReference>
<dbReference type="GO" id="GO:0009055">
    <property type="term" value="F:electron transfer activity"/>
    <property type="evidence" value="ECO:0007669"/>
    <property type="project" value="InterPro"/>
</dbReference>
<dbReference type="AlphaFoldDB" id="A0A382QBQ6"/>
<evidence type="ECO:0000313" key="5">
    <source>
        <dbReference type="EMBL" id="SVC82866.1"/>
    </source>
</evidence>
<sequence>RLRMPNFGFSEEEVTLLTTAIMSFQSEVQPQVSRVPGSARNDALREGRNLVRRRNCVGCHEIEAAGGGYRELVDDPALAPPLLTPEGAKVKPDWLYAFFREPITIRPWLDVRMPTFGLDDSHWNTTLDYFAAISETIGPFTTHESTPPASVTRTGEELFELLRCQQCHVLDTIPEDQPTDNLAPDLRMAQERLQPDWIIDWLVDPLKVQPGTRMPMFWTEYPGSFYPQFDEDAVRQIESVRDYLLTFSGGPSPLTGN</sequence>
<keyword evidence="3" id="KW-0408">Iron</keyword>
<dbReference type="Gene3D" id="1.10.760.10">
    <property type="entry name" value="Cytochrome c-like domain"/>
    <property type="match status" value="2"/>
</dbReference>
<dbReference type="GO" id="GO:0020037">
    <property type="term" value="F:heme binding"/>
    <property type="evidence" value="ECO:0007669"/>
    <property type="project" value="InterPro"/>
</dbReference>
<dbReference type="EMBL" id="UINC01113332">
    <property type="protein sequence ID" value="SVC82866.1"/>
    <property type="molecule type" value="Genomic_DNA"/>
</dbReference>
<name>A0A382QBQ6_9ZZZZ</name>
<evidence type="ECO:0000256" key="3">
    <source>
        <dbReference type="ARBA" id="ARBA00023004"/>
    </source>
</evidence>
<feature type="domain" description="Cytochrome c" evidence="4">
    <location>
        <begin position="150"/>
        <end position="248"/>
    </location>
</feature>
<feature type="non-terminal residue" evidence="5">
    <location>
        <position position="1"/>
    </location>
</feature>
<feature type="domain" description="Cytochrome c" evidence="4">
    <location>
        <begin position="42"/>
        <end position="134"/>
    </location>
</feature>
<reference evidence="5" key="1">
    <citation type="submission" date="2018-05" db="EMBL/GenBank/DDBJ databases">
        <authorList>
            <person name="Lanie J.A."/>
            <person name="Ng W.-L."/>
            <person name="Kazmierczak K.M."/>
            <person name="Andrzejewski T.M."/>
            <person name="Davidsen T.M."/>
            <person name="Wayne K.J."/>
            <person name="Tettelin H."/>
            <person name="Glass J.I."/>
            <person name="Rusch D."/>
            <person name="Podicherti R."/>
            <person name="Tsui H.-C.T."/>
            <person name="Winkler M.E."/>
        </authorList>
    </citation>
    <scope>NUCLEOTIDE SEQUENCE</scope>
</reference>
<evidence type="ECO:0000259" key="4">
    <source>
        <dbReference type="PROSITE" id="PS51007"/>
    </source>
</evidence>
<dbReference type="InterPro" id="IPR036909">
    <property type="entry name" value="Cyt_c-like_dom_sf"/>
</dbReference>
<proteinExistence type="predicted"/>
<keyword evidence="2" id="KW-0479">Metal-binding</keyword>
<dbReference type="InterPro" id="IPR009056">
    <property type="entry name" value="Cyt_c-like_dom"/>
</dbReference>
<protein>
    <recommendedName>
        <fullName evidence="4">Cytochrome c domain-containing protein</fullName>
    </recommendedName>
</protein>
<accession>A0A382QBQ6</accession>
<evidence type="ECO:0000256" key="1">
    <source>
        <dbReference type="ARBA" id="ARBA00022617"/>
    </source>
</evidence>
<dbReference type="GO" id="GO:0046872">
    <property type="term" value="F:metal ion binding"/>
    <property type="evidence" value="ECO:0007669"/>
    <property type="project" value="UniProtKB-KW"/>
</dbReference>